<name>A0A811LRF1_9BILA</name>
<dbReference type="GO" id="GO:0010506">
    <property type="term" value="P:regulation of autophagy"/>
    <property type="evidence" value="ECO:0007669"/>
    <property type="project" value="TreeGrafter"/>
</dbReference>
<sequence>MEFEKVWFREARHTEEINGNENNVVDKELWRKSKDRTKTVSVALVLCLNIAVDPPDVPKAPNGPRKQAWVESVLCSPQKSANKIALSLQSNYEKLQPRARYKTAIDPTIETVKKLCQTLRRNAKEERVLFHFNGHGVPRPTDAGEIWVFNRTITQYIPLSLYDLQSWMGSPTIYVWDCNSAGTIVNMFTRFAEEQQFRALQARSRECKLDETIQMGACRAGELIPQHPDLPADLFTSCLTTPIQTSLLWYMVKTGTKDNYPPDIIDQLPGQLTDRRTVLGELNWIFTAITDTIAWNALSTDTFQRLFRQDLLTASLFRSFLLAERIMLENSCQVVSQPALPSVASHPLWEYWDYTMDICLANISNLRCLKKNILCIGRNEFFVKSSLKHNLLEIQTFESEGTSNFFVDHLKAFEVWLKFGIEKRKPPNELPVILQVLLSQSHRVLALELLAKFVDLGAWAVGAALSVGIFPYVLKLLQSTDPNLRGPLAFIWAKILCVDPECQHELIKENGYFYFIQILNDSSTMPRMKIVPAFVMATLIDKRCRIAQEKLVQSDYMTLCMELLASNEVIKCKMLCLWLLIGLGRLWAEYDKARWNAIRNVAYERAMDFLTDELPEVRAAAVYGLGCFVRNRSVNNEHATTIDNEVCDKMCEKCTFDGSVLVRAELTVAIQWFVIDFEQRFSELFIQLNKTYFAKQFETMSQRSMNGFEQNGNLKLSESKAIIRFGDGDETFPDFLKKMVYENMKYLENKAFNDPFERIWLSLLYLCFDSFPYVSTMARRLIRHIYELATHNREHKLNKIKSSVSPDIGIEKAMADRNPKVKFLVGSPMTNIEQKNVEQLKKCASINDMLNTGLLQTSSTSFTPKRNIYGSQSGRYARVSEEVIDQPVEALVTTKFSEWCSKSFQEPIFKTIYEEVSTSTRNSLVDGSCPFTKAKPTDWALHTYEGLRQKAAVDVELFKNEKIRCDVQHLNVNVQTPQTSMVWSMLRPYLFTCDGSIVSIFNSERATNVSPLKAWFDASTEGILGDRITELMVANGLTHELVMTGSMNGVLKVWDLQFHEHGHEIEGQPELITTAHLMKDQSRIKLGKDTSKNLTLYRWDQDFGSLVTSGNVRVCRIWDAWAEQVQRDINLRSKSEVVSAMSVNLSNNLISCGFRDGVVNVLDVRLPAKECEIMKFHEFGTAIMDCAITPENQGIIVGSADGDFRFWEPRMFQEPVVEFNVFKDTFSSPPATMRFSATPKTKEYQTIRAVDIQPHGQLISCATNDGYFRLFDVCGKKCLAQTKVGGEGQKGPTAMRFHSHKVMLGVGTDKTVCAFGAPNS</sequence>
<dbReference type="PANTHER" id="PTHR12848">
    <property type="entry name" value="REGULATORY-ASSOCIATED PROTEIN OF MTOR"/>
    <property type="match status" value="1"/>
</dbReference>
<keyword evidence="2" id="KW-0853">WD repeat</keyword>
<protein>
    <recommendedName>
        <fullName evidence="4">Raptor N-terminal CASPase-like domain-containing protein</fullName>
    </recommendedName>
</protein>
<comment type="caution">
    <text evidence="5">The sequence shown here is derived from an EMBL/GenBank/DDBJ whole genome shotgun (WGS) entry which is preliminary data.</text>
</comment>
<organism evidence="5 6">
    <name type="scientific">Bursaphelenchus okinawaensis</name>
    <dbReference type="NCBI Taxonomy" id="465554"/>
    <lineage>
        <taxon>Eukaryota</taxon>
        <taxon>Metazoa</taxon>
        <taxon>Ecdysozoa</taxon>
        <taxon>Nematoda</taxon>
        <taxon>Chromadorea</taxon>
        <taxon>Rhabditida</taxon>
        <taxon>Tylenchina</taxon>
        <taxon>Tylenchomorpha</taxon>
        <taxon>Aphelenchoidea</taxon>
        <taxon>Aphelenchoididae</taxon>
        <taxon>Bursaphelenchus</taxon>
    </lineage>
</organism>
<dbReference type="InterPro" id="IPR015943">
    <property type="entry name" value="WD40/YVTN_repeat-like_dom_sf"/>
</dbReference>
<dbReference type="GO" id="GO:0005737">
    <property type="term" value="C:cytoplasm"/>
    <property type="evidence" value="ECO:0007669"/>
    <property type="project" value="TreeGrafter"/>
</dbReference>
<dbReference type="GO" id="GO:0030307">
    <property type="term" value="P:positive regulation of cell growth"/>
    <property type="evidence" value="ECO:0007669"/>
    <property type="project" value="TreeGrafter"/>
</dbReference>
<dbReference type="GO" id="GO:0009267">
    <property type="term" value="P:cellular response to starvation"/>
    <property type="evidence" value="ECO:0007669"/>
    <property type="project" value="TreeGrafter"/>
</dbReference>
<dbReference type="OrthoDB" id="10262360at2759"/>
<accession>A0A811LRF1</accession>
<comment type="similarity">
    <text evidence="1">Belongs to the WD repeat RAPTOR family.</text>
</comment>
<dbReference type="PANTHER" id="PTHR12848:SF16">
    <property type="entry name" value="REGULATORY-ASSOCIATED PROTEIN OF MTOR"/>
    <property type="match status" value="1"/>
</dbReference>
<evidence type="ECO:0000256" key="1">
    <source>
        <dbReference type="ARBA" id="ARBA00009257"/>
    </source>
</evidence>
<dbReference type="SUPFAM" id="SSF50978">
    <property type="entry name" value="WD40 repeat-like"/>
    <property type="match status" value="1"/>
</dbReference>
<proteinExistence type="inferred from homology"/>
<keyword evidence="3" id="KW-0677">Repeat</keyword>
<dbReference type="GO" id="GO:0038202">
    <property type="term" value="P:TORC1 signaling"/>
    <property type="evidence" value="ECO:0007669"/>
    <property type="project" value="TreeGrafter"/>
</dbReference>
<evidence type="ECO:0000259" key="4">
    <source>
        <dbReference type="SMART" id="SM01302"/>
    </source>
</evidence>
<dbReference type="Gene3D" id="2.130.10.10">
    <property type="entry name" value="YVTN repeat-like/Quinoprotein amine dehydrogenase"/>
    <property type="match status" value="1"/>
</dbReference>
<dbReference type="GO" id="GO:0071230">
    <property type="term" value="P:cellular response to amino acid stimulus"/>
    <property type="evidence" value="ECO:0007669"/>
    <property type="project" value="TreeGrafter"/>
</dbReference>
<dbReference type="GO" id="GO:0030674">
    <property type="term" value="F:protein-macromolecule adaptor activity"/>
    <property type="evidence" value="ECO:0007669"/>
    <property type="project" value="TreeGrafter"/>
</dbReference>
<dbReference type="Gene3D" id="1.25.10.10">
    <property type="entry name" value="Leucine-rich Repeat Variant"/>
    <property type="match status" value="1"/>
</dbReference>
<dbReference type="InterPro" id="IPR016024">
    <property type="entry name" value="ARM-type_fold"/>
</dbReference>
<dbReference type="InterPro" id="IPR011989">
    <property type="entry name" value="ARM-like"/>
</dbReference>
<feature type="domain" description="Raptor N-terminal CASPase-like" evidence="4">
    <location>
        <begin position="36"/>
        <end position="189"/>
    </location>
</feature>
<dbReference type="PRINTS" id="PR01547">
    <property type="entry name" value="YEAST176DUF"/>
</dbReference>
<evidence type="ECO:0000313" key="5">
    <source>
        <dbReference type="EMBL" id="CAD5229434.1"/>
    </source>
</evidence>
<dbReference type="InterPro" id="IPR004083">
    <property type="entry name" value="Raptor"/>
</dbReference>
<dbReference type="InterPro" id="IPR029347">
    <property type="entry name" value="Raptor_N"/>
</dbReference>
<dbReference type="Proteomes" id="UP000614601">
    <property type="component" value="Unassembled WGS sequence"/>
</dbReference>
<evidence type="ECO:0000256" key="3">
    <source>
        <dbReference type="ARBA" id="ARBA00022737"/>
    </source>
</evidence>
<keyword evidence="6" id="KW-1185">Reference proteome</keyword>
<dbReference type="EMBL" id="CAJFCW020000006">
    <property type="protein sequence ID" value="CAG9126656.1"/>
    <property type="molecule type" value="Genomic_DNA"/>
</dbReference>
<dbReference type="SMART" id="SM00320">
    <property type="entry name" value="WD40"/>
    <property type="match status" value="5"/>
</dbReference>
<dbReference type="GO" id="GO:0031931">
    <property type="term" value="C:TORC1 complex"/>
    <property type="evidence" value="ECO:0007669"/>
    <property type="project" value="InterPro"/>
</dbReference>
<gene>
    <name evidence="5" type="ORF">BOKJ2_LOCUS13493</name>
</gene>
<reference evidence="5" key="1">
    <citation type="submission" date="2020-09" db="EMBL/GenBank/DDBJ databases">
        <authorList>
            <person name="Kikuchi T."/>
        </authorList>
    </citation>
    <scope>NUCLEOTIDE SEQUENCE</scope>
    <source>
        <strain evidence="5">SH1</strain>
    </source>
</reference>
<evidence type="ECO:0000256" key="2">
    <source>
        <dbReference type="ARBA" id="ARBA00022574"/>
    </source>
</evidence>
<dbReference type="Proteomes" id="UP000783686">
    <property type="component" value="Unassembled WGS sequence"/>
</dbReference>
<dbReference type="InterPro" id="IPR001680">
    <property type="entry name" value="WD40_rpt"/>
</dbReference>
<dbReference type="InterPro" id="IPR036322">
    <property type="entry name" value="WD40_repeat_dom_sf"/>
</dbReference>
<dbReference type="SUPFAM" id="SSF48371">
    <property type="entry name" value="ARM repeat"/>
    <property type="match status" value="1"/>
</dbReference>
<dbReference type="SMART" id="SM01302">
    <property type="entry name" value="Raptor_N"/>
    <property type="match status" value="1"/>
</dbReference>
<dbReference type="EMBL" id="CAJFDH010000006">
    <property type="protein sequence ID" value="CAD5229434.1"/>
    <property type="molecule type" value="Genomic_DNA"/>
</dbReference>
<evidence type="ECO:0000313" key="6">
    <source>
        <dbReference type="Proteomes" id="UP000614601"/>
    </source>
</evidence>
<dbReference type="Pfam" id="PF14538">
    <property type="entry name" value="Raptor_N"/>
    <property type="match status" value="1"/>
</dbReference>